<keyword evidence="1" id="KW-0732">Signal</keyword>
<dbReference type="Proteomes" id="UP001315686">
    <property type="component" value="Unassembled WGS sequence"/>
</dbReference>
<reference evidence="2 3" key="1">
    <citation type="journal article" date="2021" name="Arch. Microbiol.">
        <title>Harenicola maris gen. nov., sp. nov. isolated from the Sea of Japan shallow sediments.</title>
        <authorList>
            <person name="Romanenko L.A."/>
            <person name="Kurilenko V.V."/>
            <person name="Chernysheva N.Y."/>
            <person name="Tekutyeva L.A."/>
            <person name="Velansky P.V."/>
            <person name="Svetashev V.I."/>
            <person name="Isaeva M.P."/>
        </authorList>
    </citation>
    <scope>NUCLEOTIDE SEQUENCE [LARGE SCALE GENOMIC DNA]</scope>
    <source>
        <strain evidence="2 3">KMM 3653</strain>
    </source>
</reference>
<keyword evidence="3" id="KW-1185">Reference proteome</keyword>
<evidence type="ECO:0000313" key="3">
    <source>
        <dbReference type="Proteomes" id="UP001315686"/>
    </source>
</evidence>
<evidence type="ECO:0000313" key="2">
    <source>
        <dbReference type="EMBL" id="MBT0956027.1"/>
    </source>
</evidence>
<name>A0AAP2CMW6_9RHOB</name>
<evidence type="ECO:0000256" key="1">
    <source>
        <dbReference type="SAM" id="SignalP"/>
    </source>
</evidence>
<gene>
    <name evidence="2" type="ORF">IV417_01390</name>
</gene>
<organism evidence="2 3">
    <name type="scientific">Harenicola maris</name>
    <dbReference type="NCBI Taxonomy" id="2841044"/>
    <lineage>
        <taxon>Bacteria</taxon>
        <taxon>Pseudomonadati</taxon>
        <taxon>Pseudomonadota</taxon>
        <taxon>Alphaproteobacteria</taxon>
        <taxon>Rhodobacterales</taxon>
        <taxon>Paracoccaceae</taxon>
        <taxon>Harenicola</taxon>
    </lineage>
</organism>
<feature type="chain" id="PRO_5043039000" description="AAA+ family ATPase" evidence="1">
    <location>
        <begin position="25"/>
        <end position="124"/>
    </location>
</feature>
<protein>
    <recommendedName>
        <fullName evidence="4">AAA+ family ATPase</fullName>
    </recommendedName>
</protein>
<feature type="signal peptide" evidence="1">
    <location>
        <begin position="1"/>
        <end position="24"/>
    </location>
</feature>
<dbReference type="RefSeq" id="WP_327792243.1">
    <property type="nucleotide sequence ID" value="NZ_JADQAZ010000001.1"/>
</dbReference>
<accession>A0AAP2CMW6</accession>
<comment type="caution">
    <text evidence="2">The sequence shown here is derived from an EMBL/GenBank/DDBJ whole genome shotgun (WGS) entry which is preliminary data.</text>
</comment>
<evidence type="ECO:0008006" key="4">
    <source>
        <dbReference type="Google" id="ProtNLM"/>
    </source>
</evidence>
<sequence length="124" mass="13497">MKQIAQMTAALCASAFLLAVPAPAQEAPSDIDEGVNLVEEGMKLFFRGLSKEIEPALEDFANEIEPALRGLVEEMGPTMEELAGLIGEMDQYHAPEKLPNGDIILRRKVPLEPVEPLPEGQTDL</sequence>
<proteinExistence type="predicted"/>
<dbReference type="EMBL" id="JADQAZ010000001">
    <property type="protein sequence ID" value="MBT0956027.1"/>
    <property type="molecule type" value="Genomic_DNA"/>
</dbReference>
<dbReference type="AlphaFoldDB" id="A0AAP2CMW6"/>